<dbReference type="RefSeq" id="WP_057853895.1">
    <property type="nucleotide sequence ID" value="NZ_LLXX01000173.1"/>
</dbReference>
<gene>
    <name evidence="1" type="ORF">CP49_11635</name>
</gene>
<evidence type="ECO:0000313" key="2">
    <source>
        <dbReference type="Proteomes" id="UP000051913"/>
    </source>
</evidence>
<dbReference type="Proteomes" id="UP000051913">
    <property type="component" value="Unassembled WGS sequence"/>
</dbReference>
<accession>A0A0R3KUH2</accession>
<proteinExistence type="predicted"/>
<protein>
    <submittedName>
        <fullName evidence="1">Uncharacterized protein</fullName>
    </submittedName>
</protein>
<evidence type="ECO:0000313" key="1">
    <source>
        <dbReference type="EMBL" id="KRQ99243.1"/>
    </source>
</evidence>
<keyword evidence="2" id="KW-1185">Reference proteome</keyword>
<sequence length="76" mass="8289">MRHQDFPLVDVAAKAKEIALMGHEVHQKFSCAGCGARLTISTPNKFHTKGTCDQCKAVTDIAAQGCNFVVIMGRKR</sequence>
<name>A0A0R3KUH2_9BRAD</name>
<reference evidence="1 2" key="1">
    <citation type="submission" date="2014-03" db="EMBL/GenBank/DDBJ databases">
        <title>Bradyrhizobium valentinum sp. nov., isolated from effective nodules of Lupinus mariae-josephae, a lupine endemic of basic-lime soils in Eastern Spain.</title>
        <authorList>
            <person name="Duran D."/>
            <person name="Rey L."/>
            <person name="Navarro A."/>
            <person name="Busquets A."/>
            <person name="Imperial J."/>
            <person name="Ruiz-Argueso T."/>
        </authorList>
    </citation>
    <scope>NUCLEOTIDE SEQUENCE [LARGE SCALE GENOMIC DNA]</scope>
    <source>
        <strain evidence="1 2">LmjM3</strain>
    </source>
</reference>
<dbReference type="AlphaFoldDB" id="A0A0R3KUH2"/>
<comment type="caution">
    <text evidence="1">The sequence shown here is derived from an EMBL/GenBank/DDBJ whole genome shotgun (WGS) entry which is preliminary data.</text>
</comment>
<organism evidence="1 2">
    <name type="scientific">Bradyrhizobium valentinum</name>
    <dbReference type="NCBI Taxonomy" id="1518501"/>
    <lineage>
        <taxon>Bacteria</taxon>
        <taxon>Pseudomonadati</taxon>
        <taxon>Pseudomonadota</taxon>
        <taxon>Alphaproteobacteria</taxon>
        <taxon>Hyphomicrobiales</taxon>
        <taxon>Nitrobacteraceae</taxon>
        <taxon>Bradyrhizobium</taxon>
    </lineage>
</organism>
<dbReference type="EMBL" id="LLXX01000173">
    <property type="protein sequence ID" value="KRQ99243.1"/>
    <property type="molecule type" value="Genomic_DNA"/>
</dbReference>